<comment type="similarity">
    <text evidence="1">Belongs to the helicase family.</text>
</comment>
<keyword evidence="4" id="KW-1185">Reference proteome</keyword>
<comment type="catalytic activity">
    <reaction evidence="1">
        <text>ATP + H2O = ADP + phosphate + H(+)</text>
        <dbReference type="Rhea" id="RHEA:13065"/>
        <dbReference type="ChEBI" id="CHEBI:15377"/>
        <dbReference type="ChEBI" id="CHEBI:15378"/>
        <dbReference type="ChEBI" id="CHEBI:30616"/>
        <dbReference type="ChEBI" id="CHEBI:43474"/>
        <dbReference type="ChEBI" id="CHEBI:456216"/>
        <dbReference type="EC" id="5.6.2.3"/>
    </reaction>
</comment>
<reference evidence="3 4" key="1">
    <citation type="journal article" date="2019" name="Sci. Rep.">
        <title>Orb-weaving spider Araneus ventricosus genome elucidates the spidroin gene catalogue.</title>
        <authorList>
            <person name="Kono N."/>
            <person name="Nakamura H."/>
            <person name="Ohtoshi R."/>
            <person name="Moran D.A.P."/>
            <person name="Shinohara A."/>
            <person name="Yoshida Y."/>
            <person name="Fujiwara M."/>
            <person name="Mori M."/>
            <person name="Tomita M."/>
            <person name="Arakawa K."/>
        </authorList>
    </citation>
    <scope>NUCLEOTIDE SEQUENCE [LARGE SCALE GENOMIC DNA]</scope>
</reference>
<accession>A0A4Y2PR50</accession>
<dbReference type="EC" id="5.6.2.3" evidence="1"/>
<comment type="cofactor">
    <cofactor evidence="1">
        <name>Mg(2+)</name>
        <dbReference type="ChEBI" id="CHEBI:18420"/>
    </cofactor>
</comment>
<dbReference type="OrthoDB" id="6434334at2759"/>
<evidence type="ECO:0000256" key="1">
    <source>
        <dbReference type="RuleBase" id="RU363044"/>
    </source>
</evidence>
<keyword evidence="1" id="KW-0347">Helicase</keyword>
<dbReference type="GO" id="GO:0006281">
    <property type="term" value="P:DNA repair"/>
    <property type="evidence" value="ECO:0007669"/>
    <property type="project" value="UniProtKB-KW"/>
</dbReference>
<organism evidence="3 4">
    <name type="scientific">Araneus ventricosus</name>
    <name type="common">Orbweaver spider</name>
    <name type="synonym">Epeira ventricosa</name>
    <dbReference type="NCBI Taxonomy" id="182803"/>
    <lineage>
        <taxon>Eukaryota</taxon>
        <taxon>Metazoa</taxon>
        <taxon>Ecdysozoa</taxon>
        <taxon>Arthropoda</taxon>
        <taxon>Chelicerata</taxon>
        <taxon>Arachnida</taxon>
        <taxon>Araneae</taxon>
        <taxon>Araneomorphae</taxon>
        <taxon>Entelegynae</taxon>
        <taxon>Araneoidea</taxon>
        <taxon>Araneidae</taxon>
        <taxon>Araneus</taxon>
    </lineage>
</organism>
<evidence type="ECO:0000313" key="3">
    <source>
        <dbReference type="EMBL" id="GBN54375.1"/>
    </source>
</evidence>
<feature type="domain" description="DNA helicase Pif1-like DEAD-box helicase" evidence="2">
    <location>
        <begin position="3"/>
        <end position="78"/>
    </location>
</feature>
<dbReference type="GO" id="GO:0016887">
    <property type="term" value="F:ATP hydrolysis activity"/>
    <property type="evidence" value="ECO:0007669"/>
    <property type="project" value="RHEA"/>
</dbReference>
<proteinExistence type="inferred from homology"/>
<gene>
    <name evidence="3" type="ORF">AVEN_77025_1</name>
</gene>
<dbReference type="GO" id="GO:0005524">
    <property type="term" value="F:ATP binding"/>
    <property type="evidence" value="ECO:0007669"/>
    <property type="project" value="UniProtKB-KW"/>
</dbReference>
<name>A0A4Y2PR50_ARAVE</name>
<dbReference type="GO" id="GO:0043139">
    <property type="term" value="F:5'-3' DNA helicase activity"/>
    <property type="evidence" value="ECO:0007669"/>
    <property type="project" value="UniProtKB-EC"/>
</dbReference>
<dbReference type="EMBL" id="BGPR01012072">
    <property type="protein sequence ID" value="GBN54375.1"/>
    <property type="molecule type" value="Genomic_DNA"/>
</dbReference>
<keyword evidence="1" id="KW-0233">DNA recombination</keyword>
<evidence type="ECO:0000313" key="4">
    <source>
        <dbReference type="Proteomes" id="UP000499080"/>
    </source>
</evidence>
<keyword evidence="1" id="KW-0234">DNA repair</keyword>
<keyword evidence="1" id="KW-0378">Hydrolase</keyword>
<sequence length="97" mass="10899">MVGVVILLLGDFRKTLPVISRTTPEDEVNECFKSSELWKYVQRKTLTTDMRVHVLGDIPSEIFAKQLLSLRDGKFPTESVPDLTSILSDFCVSVPSL</sequence>
<protein>
    <recommendedName>
        <fullName evidence="1">ATP-dependent DNA helicase</fullName>
        <ecNumber evidence="1">5.6.2.3</ecNumber>
    </recommendedName>
</protein>
<comment type="caution">
    <text evidence="3">The sequence shown here is derived from an EMBL/GenBank/DDBJ whole genome shotgun (WGS) entry which is preliminary data.</text>
</comment>
<keyword evidence="1" id="KW-0547">Nucleotide-binding</keyword>
<keyword evidence="1" id="KW-0067">ATP-binding</keyword>
<dbReference type="GO" id="GO:0006310">
    <property type="term" value="P:DNA recombination"/>
    <property type="evidence" value="ECO:0007669"/>
    <property type="project" value="UniProtKB-KW"/>
</dbReference>
<dbReference type="GO" id="GO:0000723">
    <property type="term" value="P:telomere maintenance"/>
    <property type="evidence" value="ECO:0007669"/>
    <property type="project" value="InterPro"/>
</dbReference>
<evidence type="ECO:0000259" key="2">
    <source>
        <dbReference type="Pfam" id="PF05970"/>
    </source>
</evidence>
<dbReference type="Pfam" id="PF05970">
    <property type="entry name" value="PIF1"/>
    <property type="match status" value="1"/>
</dbReference>
<dbReference type="AlphaFoldDB" id="A0A4Y2PR50"/>
<dbReference type="Proteomes" id="UP000499080">
    <property type="component" value="Unassembled WGS sequence"/>
</dbReference>
<dbReference type="InterPro" id="IPR010285">
    <property type="entry name" value="DNA_helicase_pif1-like_DEAD"/>
</dbReference>
<keyword evidence="1" id="KW-0227">DNA damage</keyword>